<organism evidence="1 2">
    <name type="scientific">Blyttiomyces helicus</name>
    <dbReference type="NCBI Taxonomy" id="388810"/>
    <lineage>
        <taxon>Eukaryota</taxon>
        <taxon>Fungi</taxon>
        <taxon>Fungi incertae sedis</taxon>
        <taxon>Chytridiomycota</taxon>
        <taxon>Chytridiomycota incertae sedis</taxon>
        <taxon>Chytridiomycetes</taxon>
        <taxon>Chytridiomycetes incertae sedis</taxon>
        <taxon>Blyttiomyces</taxon>
    </lineage>
</organism>
<protein>
    <submittedName>
        <fullName evidence="1">Uncharacterized protein</fullName>
    </submittedName>
</protein>
<dbReference type="EMBL" id="KZ995927">
    <property type="protein sequence ID" value="RKO89716.1"/>
    <property type="molecule type" value="Genomic_DNA"/>
</dbReference>
<dbReference type="Proteomes" id="UP000269721">
    <property type="component" value="Unassembled WGS sequence"/>
</dbReference>
<accession>A0A4P9WGT3</accession>
<gene>
    <name evidence="1" type="ORF">BDK51DRAFT_46848</name>
</gene>
<dbReference type="OrthoDB" id="2142772at2759"/>
<reference evidence="2" key="1">
    <citation type="journal article" date="2018" name="Nat. Microbiol.">
        <title>Leveraging single-cell genomics to expand the fungal tree of life.</title>
        <authorList>
            <person name="Ahrendt S.R."/>
            <person name="Quandt C.A."/>
            <person name="Ciobanu D."/>
            <person name="Clum A."/>
            <person name="Salamov A."/>
            <person name="Andreopoulos B."/>
            <person name="Cheng J.F."/>
            <person name="Woyke T."/>
            <person name="Pelin A."/>
            <person name="Henrissat B."/>
            <person name="Reynolds N.K."/>
            <person name="Benny G.L."/>
            <person name="Smith M.E."/>
            <person name="James T.Y."/>
            <person name="Grigoriev I.V."/>
        </authorList>
    </citation>
    <scope>NUCLEOTIDE SEQUENCE [LARGE SCALE GENOMIC DNA]</scope>
</reference>
<evidence type="ECO:0000313" key="2">
    <source>
        <dbReference type="Proteomes" id="UP000269721"/>
    </source>
</evidence>
<dbReference type="AlphaFoldDB" id="A0A4P9WGT3"/>
<proteinExistence type="predicted"/>
<keyword evidence="2" id="KW-1185">Reference proteome</keyword>
<name>A0A4P9WGT3_9FUNG</name>
<sequence>MDPQTLRLLDRLLDLSNSWALHQSHANIHLGSIANISSQRRDTLSFSLPSPQTPQLLSAFPTLLPRLALKQSRALETAHEALAASCAQLTRTVAAMSALRRDAFSKAGKAGMDGVAIEAAGWIDVVVGGYEREMRVREELMCLLEEGVGEVEGVRVRWARQGWVDFEVEEEVRERVKLARAAEKRR</sequence>
<evidence type="ECO:0000313" key="1">
    <source>
        <dbReference type="EMBL" id="RKO89716.1"/>
    </source>
</evidence>